<dbReference type="Gene3D" id="1.20.58.480">
    <property type="match status" value="1"/>
</dbReference>
<gene>
    <name evidence="2" type="primary">sibP</name>
    <name evidence="1" type="synonym">kynA</name>
</gene>
<dbReference type="InterPro" id="IPR037217">
    <property type="entry name" value="Trp/Indoleamine_2_3_dOase-like"/>
</dbReference>
<dbReference type="PANTHER" id="PTHR10138:SF0">
    <property type="entry name" value="TRYPTOPHAN 2,3-DIOXYGENASE"/>
    <property type="match status" value="1"/>
</dbReference>
<comment type="similarity">
    <text evidence="1">Belongs to the tryptophan 2,3-dioxygenase family.</text>
</comment>
<sequence length="261" mass="30064">MNDANPYVDYARMDALHALQLPVTDSPFEMQFILLSQVKELLFRMVHLELEQARTRICEDRPEAACRALSRAVRHQRTLIGCWESMNAMPVDEFLPFRDTLGEASGTQSYMYRLLEFTLGNRVSAMVRPTDFTRFPQLSAELQRPSLYDEVLRHLARTGLPVPEHILTRDVTGPYVPDDAVEDVWATVYRSPDKYRAAYDLAEQLLEVAYQFSRWRATHLLVVERMIGGKRGLGGTDGAAWLRKINEHRFFAELWTARSAL</sequence>
<dbReference type="GO" id="GO:0019442">
    <property type="term" value="P:L-tryptophan catabolic process to acetyl-CoA"/>
    <property type="evidence" value="ECO:0007669"/>
    <property type="project" value="TreeGrafter"/>
</dbReference>
<dbReference type="GO" id="GO:0019441">
    <property type="term" value="P:L-tryptophan catabolic process to kynurenine"/>
    <property type="evidence" value="ECO:0007669"/>
    <property type="project" value="UniProtKB-UniRule"/>
</dbReference>
<organism evidence="2">
    <name type="scientific">Streptosporangium sibiricum</name>
    <dbReference type="NCBI Taxonomy" id="457432"/>
    <lineage>
        <taxon>Bacteria</taxon>
        <taxon>Bacillati</taxon>
        <taxon>Actinomycetota</taxon>
        <taxon>Actinomycetes</taxon>
        <taxon>Streptosporangiales</taxon>
        <taxon>Streptosporangiaceae</taxon>
        <taxon>Streptosporangium</taxon>
    </lineage>
</organism>
<dbReference type="UniPathway" id="UPA00333">
    <property type="reaction ID" value="UER00453"/>
</dbReference>
<feature type="binding site" evidence="1">
    <location>
        <position position="98"/>
    </location>
    <ligand>
        <name>substrate</name>
    </ligand>
</feature>
<reference evidence="2" key="1">
    <citation type="journal article" date="2009" name="Appl. Environ. Microbiol.">
        <title>Biosynthesis of sibiromycin, a potent antitumor antibiotic.</title>
        <authorList>
            <person name="Li W."/>
            <person name="Khullar A."/>
            <person name="Chou S."/>
            <person name="Sacramo A."/>
            <person name="Gerratana B."/>
        </authorList>
    </citation>
    <scope>NUCLEOTIDE SEQUENCE</scope>
    <source>
        <strain evidence="2">DSM 44039</strain>
    </source>
</reference>
<dbReference type="PANTHER" id="PTHR10138">
    <property type="entry name" value="TRYPTOPHAN 2,3-DIOXYGENASE"/>
    <property type="match status" value="1"/>
</dbReference>
<keyword evidence="1" id="KW-0349">Heme</keyword>
<comment type="pathway">
    <text evidence="1">Amino-acid degradation; L-tryptophan degradation via kynurenine pathway; L-kynurenine from L-tryptophan: step 1/2.</text>
</comment>
<keyword evidence="1" id="KW-0479">Metal-binding</keyword>
<feature type="binding site" description="axial binding residue" evidence="1">
    <location>
        <position position="219"/>
    </location>
    <ligand>
        <name>heme</name>
        <dbReference type="ChEBI" id="CHEBI:30413"/>
    </ligand>
    <ligandPart>
        <name>Fe</name>
        <dbReference type="ChEBI" id="CHEBI:18248"/>
    </ligandPart>
</feature>
<keyword evidence="1" id="KW-0223">Dioxygenase</keyword>
<keyword evidence="1" id="KW-0823">Tryptophan catabolism</keyword>
<dbReference type="GO" id="GO:0020037">
    <property type="term" value="F:heme binding"/>
    <property type="evidence" value="ECO:0007669"/>
    <property type="project" value="UniProtKB-UniRule"/>
</dbReference>
<dbReference type="BioCyc" id="MetaCyc:MONOMER-22175"/>
<dbReference type="EC" id="1.13.11.11" evidence="1"/>
<name>C0LTN0_STRSJ</name>
<keyword evidence="1" id="KW-0408">Iron</keyword>
<dbReference type="SUPFAM" id="SSF140959">
    <property type="entry name" value="Indolic compounds 2,3-dioxygenase-like"/>
    <property type="match status" value="1"/>
</dbReference>
<dbReference type="GO" id="GO:0046872">
    <property type="term" value="F:metal ion binding"/>
    <property type="evidence" value="ECO:0007669"/>
    <property type="project" value="UniProtKB-KW"/>
</dbReference>
<accession>C0LTN0</accession>
<proteinExistence type="inferred from homology"/>
<dbReference type="InterPro" id="IPR004981">
    <property type="entry name" value="Trp_2_3_dOase"/>
</dbReference>
<comment type="caution">
    <text evidence="1">Lacks conserved residue(s) required for the propagation of feature annotation.</text>
</comment>
<dbReference type="EMBL" id="FJ768674">
    <property type="protein sequence ID" value="ACN39739.1"/>
    <property type="molecule type" value="Genomic_DNA"/>
</dbReference>
<comment type="subunit">
    <text evidence="1">Homotetramer.</text>
</comment>
<evidence type="ECO:0000313" key="2">
    <source>
        <dbReference type="EMBL" id="ACN39739.1"/>
    </source>
</evidence>
<dbReference type="GO" id="GO:0004833">
    <property type="term" value="F:L-tryptophan 2,3-dioxygenase activity"/>
    <property type="evidence" value="ECO:0007669"/>
    <property type="project" value="UniProtKB-UniRule"/>
</dbReference>
<dbReference type="AlphaFoldDB" id="C0LTN0"/>
<dbReference type="Pfam" id="PF03301">
    <property type="entry name" value="Trp_dioxygenase"/>
    <property type="match status" value="2"/>
</dbReference>
<keyword evidence="1" id="KW-0560">Oxidoreductase</keyword>
<evidence type="ECO:0000256" key="1">
    <source>
        <dbReference type="HAMAP-Rule" id="MF_01972"/>
    </source>
</evidence>
<comment type="function">
    <text evidence="1">Heme-dependent dioxygenase that catalyzes the oxidative cleavage of the L-tryptophan (L-Trp) pyrrole ring and converts L-tryptophan to N-formyl-L-kynurenine. Catalyzes the oxidative cleavage of the indole moiety.</text>
</comment>
<comment type="catalytic activity">
    <reaction evidence="1">
        <text>L-tryptophan + O2 = N-formyl-L-kynurenine</text>
        <dbReference type="Rhea" id="RHEA:24536"/>
        <dbReference type="ChEBI" id="CHEBI:15379"/>
        <dbReference type="ChEBI" id="CHEBI:57912"/>
        <dbReference type="ChEBI" id="CHEBI:58629"/>
        <dbReference type="EC" id="1.13.11.11"/>
    </reaction>
</comment>
<dbReference type="HAMAP" id="MF_01972">
    <property type="entry name" value="T23O"/>
    <property type="match status" value="1"/>
</dbReference>
<comment type="cofactor">
    <cofactor evidence="1">
        <name>heme</name>
        <dbReference type="ChEBI" id="CHEBI:30413"/>
    </cofactor>
    <text evidence="1">Binds 1 heme group per subunit.</text>
</comment>
<protein>
    <recommendedName>
        <fullName evidence="1">Tryptophan 2,3-dioxygenase</fullName>
        <shortName evidence="1">TDO</shortName>
        <ecNumber evidence="1">1.13.11.11</ecNumber>
    </recommendedName>
    <alternativeName>
        <fullName evidence="1">Tryptamin 2,3-dioxygenase</fullName>
    </alternativeName>
    <alternativeName>
        <fullName evidence="1">Tryptophan oxygenase</fullName>
        <shortName evidence="1">TO</shortName>
        <shortName evidence="1">TRPO</shortName>
    </alternativeName>
    <alternativeName>
        <fullName evidence="1">Tryptophan pyrrolase</fullName>
    </alternativeName>
    <alternativeName>
        <fullName evidence="1">Tryptophanase</fullName>
    </alternativeName>
</protein>